<keyword evidence="5" id="KW-0540">Nuclease</keyword>
<sequence length="424" mass="49177">MNKDYQLGNLCSVGSSKRIHLSDYVEKGVPFYRSKEIIELSKGNNISDTLYISNEKYNEIKEKFPVPQENDILITSVGTIGISYLVKDANFYFKDGNLTWLRNINSNIVDVKFLIKWLKSDFFLTQIYNNNIGAVQKAITIDYLKQVKISLPDLLTQQKIASVLSALDDKIELNNSINIKLEQIAKTLYDYWFVQFDFPNEEGKPYISSGGKMVYNEVLKREIPEGWKIKNIEDICEIVDCLHSKKPNHVFENDKYYLLQLNNLLDNGLIDISKKYYVSKKDFEFWTSRITIKEHDILFTNAGRVAQTTQVSKEIIAGIGRNITAVRPKNISPTFCYLSINGIDIQKQILNNIDQGAFFQSFNVKGIKLLNFIYPPIDIQKRFEKIVYQIRRKRELNLQQNQELTSLRDWLLPMLMNGQVKVTD</sequence>
<feature type="domain" description="Type I restriction modification DNA specificity" evidence="4">
    <location>
        <begin position="4"/>
        <end position="183"/>
    </location>
</feature>
<evidence type="ECO:0000313" key="6">
    <source>
        <dbReference type="Proteomes" id="UP000306038"/>
    </source>
</evidence>
<dbReference type="InterPro" id="IPR044946">
    <property type="entry name" value="Restrct_endonuc_typeI_TRD_sf"/>
</dbReference>
<keyword evidence="6" id="KW-1185">Reference proteome</keyword>
<evidence type="ECO:0000259" key="4">
    <source>
        <dbReference type="Pfam" id="PF01420"/>
    </source>
</evidence>
<gene>
    <name evidence="5" type="ORF">EK417_10475</name>
</gene>
<reference evidence="5 6" key="1">
    <citation type="submission" date="2019-01" db="EMBL/GenBank/DDBJ databases">
        <authorList>
            <person name="B I."/>
            <person name="Ch S."/>
            <person name="Ch V.R."/>
        </authorList>
    </citation>
    <scope>NUCLEOTIDE SEQUENCE [LARGE SCALE GENOMIC DNA]</scope>
    <source>
        <strain evidence="5 6">JC507</strain>
    </source>
</reference>
<keyword evidence="5" id="KW-0255">Endonuclease</keyword>
<name>A0ABY2R714_9FLAO</name>
<keyword evidence="2" id="KW-0680">Restriction system</keyword>
<dbReference type="Gene3D" id="3.90.220.20">
    <property type="entry name" value="DNA methylase specificity domains"/>
    <property type="match status" value="2"/>
</dbReference>
<organism evidence="5 6">
    <name type="scientific">Chryseobacterium candidae</name>
    <dbReference type="NCBI Taxonomy" id="1978493"/>
    <lineage>
        <taxon>Bacteria</taxon>
        <taxon>Pseudomonadati</taxon>
        <taxon>Bacteroidota</taxon>
        <taxon>Flavobacteriia</taxon>
        <taxon>Flavobacteriales</taxon>
        <taxon>Weeksellaceae</taxon>
        <taxon>Chryseobacterium group</taxon>
        <taxon>Chryseobacterium</taxon>
    </lineage>
</organism>
<proteinExistence type="inferred from homology"/>
<protein>
    <submittedName>
        <fullName evidence="5">Restriction endonuclease subunit S</fullName>
    </submittedName>
</protein>
<dbReference type="PANTHER" id="PTHR30408">
    <property type="entry name" value="TYPE-1 RESTRICTION ENZYME ECOKI SPECIFICITY PROTEIN"/>
    <property type="match status" value="1"/>
</dbReference>
<feature type="domain" description="Type I restriction modification DNA specificity" evidence="4">
    <location>
        <begin position="224"/>
        <end position="405"/>
    </location>
</feature>
<dbReference type="GO" id="GO:0004519">
    <property type="term" value="F:endonuclease activity"/>
    <property type="evidence" value="ECO:0007669"/>
    <property type="project" value="UniProtKB-KW"/>
</dbReference>
<dbReference type="RefSeq" id="WP_136522137.1">
    <property type="nucleotide sequence ID" value="NZ_SDLV01000019.1"/>
</dbReference>
<comment type="caution">
    <text evidence="5">The sequence shown here is derived from an EMBL/GenBank/DDBJ whole genome shotgun (WGS) entry which is preliminary data.</text>
</comment>
<evidence type="ECO:0000313" key="5">
    <source>
        <dbReference type="EMBL" id="THV59866.1"/>
    </source>
</evidence>
<keyword evidence="5" id="KW-0378">Hydrolase</keyword>
<dbReference type="EMBL" id="SDLV01000019">
    <property type="protein sequence ID" value="THV59866.1"/>
    <property type="molecule type" value="Genomic_DNA"/>
</dbReference>
<dbReference type="InterPro" id="IPR052021">
    <property type="entry name" value="Type-I_RS_S_subunit"/>
</dbReference>
<accession>A0ABY2R714</accession>
<evidence type="ECO:0000256" key="2">
    <source>
        <dbReference type="ARBA" id="ARBA00022747"/>
    </source>
</evidence>
<evidence type="ECO:0000256" key="1">
    <source>
        <dbReference type="ARBA" id="ARBA00010923"/>
    </source>
</evidence>
<dbReference type="SUPFAM" id="SSF116734">
    <property type="entry name" value="DNA methylase specificity domain"/>
    <property type="match status" value="2"/>
</dbReference>
<comment type="similarity">
    <text evidence="1">Belongs to the type-I restriction system S methylase family.</text>
</comment>
<dbReference type="PANTHER" id="PTHR30408:SF13">
    <property type="entry name" value="TYPE I RESTRICTION ENZYME HINDI SPECIFICITY SUBUNIT"/>
    <property type="match status" value="1"/>
</dbReference>
<dbReference type="Pfam" id="PF01420">
    <property type="entry name" value="Methylase_S"/>
    <property type="match status" value="2"/>
</dbReference>
<dbReference type="Proteomes" id="UP000306038">
    <property type="component" value="Unassembled WGS sequence"/>
</dbReference>
<keyword evidence="3" id="KW-0238">DNA-binding</keyword>
<dbReference type="InterPro" id="IPR000055">
    <property type="entry name" value="Restrct_endonuc_typeI_TRD"/>
</dbReference>
<evidence type="ECO:0000256" key="3">
    <source>
        <dbReference type="ARBA" id="ARBA00023125"/>
    </source>
</evidence>